<evidence type="ECO:0000313" key="1">
    <source>
        <dbReference type="EMBL" id="ABJ08561.1"/>
    </source>
</evidence>
<dbReference type="Gene3D" id="2.40.10.10">
    <property type="entry name" value="Trypsin-like serine proteases"/>
    <property type="match status" value="2"/>
</dbReference>
<proteinExistence type="predicted"/>
<gene>
    <name evidence="1" type="ordered locus">RPE_4641</name>
</gene>
<dbReference type="OrthoDB" id="9811262at2"/>
<dbReference type="AlphaFoldDB" id="Q07HM3"/>
<dbReference type="STRING" id="316055.RPE_4641"/>
<dbReference type="InterPro" id="IPR043504">
    <property type="entry name" value="Peptidase_S1_PA_chymotrypsin"/>
</dbReference>
<name>Q07HM3_RHOP5</name>
<dbReference type="EMBL" id="CP000463">
    <property type="protein sequence ID" value="ABJ08561.1"/>
    <property type="molecule type" value="Genomic_DNA"/>
</dbReference>
<organism evidence="1">
    <name type="scientific">Rhodopseudomonas palustris (strain BisA53)</name>
    <dbReference type="NCBI Taxonomy" id="316055"/>
    <lineage>
        <taxon>Bacteria</taxon>
        <taxon>Pseudomonadati</taxon>
        <taxon>Pseudomonadota</taxon>
        <taxon>Alphaproteobacteria</taxon>
        <taxon>Hyphomicrobiales</taxon>
        <taxon>Nitrobacteraceae</taxon>
        <taxon>Rhodopseudomonas</taxon>
    </lineage>
</organism>
<protein>
    <recommendedName>
        <fullName evidence="2">Serine protease</fullName>
    </recommendedName>
</protein>
<evidence type="ECO:0008006" key="2">
    <source>
        <dbReference type="Google" id="ProtNLM"/>
    </source>
</evidence>
<accession>Q07HM3</accession>
<reference evidence="1" key="1">
    <citation type="submission" date="2006-09" db="EMBL/GenBank/DDBJ databases">
        <title>Complete sequence of Rhodopseudomonas palustris BisA53.</title>
        <authorList>
            <consortium name="US DOE Joint Genome Institute"/>
            <person name="Copeland A."/>
            <person name="Lucas S."/>
            <person name="Lapidus A."/>
            <person name="Barry K."/>
            <person name="Detter J.C."/>
            <person name="Glavina del Rio T."/>
            <person name="Hammon N."/>
            <person name="Israni S."/>
            <person name="Dalin E."/>
            <person name="Tice H."/>
            <person name="Pitluck S."/>
            <person name="Chain P."/>
            <person name="Malfatti S."/>
            <person name="Shin M."/>
            <person name="Vergez L."/>
            <person name="Schmutz J."/>
            <person name="Larimer F."/>
            <person name="Land M."/>
            <person name="Hauser L."/>
            <person name="Pelletier D.A."/>
            <person name="Kyrpides N."/>
            <person name="Kim E."/>
            <person name="Harwood C.S."/>
            <person name="Oda Y."/>
            <person name="Richardson P."/>
        </authorList>
    </citation>
    <scope>NUCLEOTIDE SEQUENCE [LARGE SCALE GENOMIC DNA]</scope>
    <source>
        <strain evidence="1">BisA53</strain>
    </source>
</reference>
<dbReference type="KEGG" id="rpe:RPE_4641"/>
<dbReference type="eggNOG" id="COG3591">
    <property type="taxonomic scope" value="Bacteria"/>
</dbReference>
<dbReference type="SUPFAM" id="SSF50494">
    <property type="entry name" value="Trypsin-like serine proteases"/>
    <property type="match status" value="1"/>
</dbReference>
<sequence length="643" mass="68420">MANEAEIVRLADALRVDRAVFGKLYDAAVRPKQTIPFIALAVLRDSLNPGLTGREKDKADFAEALRRLDSQNLLFDFVSSNAELLFESTAQANVTLQAIANFAQKFPSAQLLTLAHIKAMRRCCRIVIRPTQGAQPVKGSGFLIGPHLVLTNWHVVRAMLDPAGRELADSESAMTFEFDALIRADGSTEKIVPFRPVAKWLVASSPAHPDEISGGGSAAGGPWPANPNVLAQHLDFAVVELNGTPGRTRGYYDLADATWPIANAGLSLFQFPLGRAMTYLFGSVEAPNIFADNGHPPRIWHRINAERGSSGGLCLDIGTSVAVALHQAGYQFTQGVNAEGNPAVVAVINAAVPLAAIAQIAGQAVMSRIASAPRVKRITPTGHPIIGRGDFQNLIDRALRGSEHIISVETTYDDVRREPRSKIGKSFSATIMEALLCAPLHGVFSVTSARLTSDAYNAASYIVSTVHSQAAGGVPAAPSGQTSLDAEAIGTLVTRVIDAMKAAAGNGTLWLVIDDLDRYPILIASTTSTFISALCKAVALEPMLRVVLVGQIGRPPGLTDLPILSEKLETHLTDVDVADWIAELLAPRLPLLPQLALLMADVARSMAAEKSTDPLTGPTEAIAQVLKTHWMPRAPTFDGPGGS</sequence>
<dbReference type="Pfam" id="PF13365">
    <property type="entry name" value="Trypsin_2"/>
    <property type="match status" value="1"/>
</dbReference>
<dbReference type="InterPro" id="IPR009003">
    <property type="entry name" value="Peptidase_S1_PA"/>
</dbReference>
<dbReference type="HOGENOM" id="CLU_454039_0_0_5"/>